<dbReference type="Proteomes" id="UP001190700">
    <property type="component" value="Unassembled WGS sequence"/>
</dbReference>
<organism evidence="1 2">
    <name type="scientific">Cymbomonas tetramitiformis</name>
    <dbReference type="NCBI Taxonomy" id="36881"/>
    <lineage>
        <taxon>Eukaryota</taxon>
        <taxon>Viridiplantae</taxon>
        <taxon>Chlorophyta</taxon>
        <taxon>Pyramimonadophyceae</taxon>
        <taxon>Pyramimonadales</taxon>
        <taxon>Pyramimonadaceae</taxon>
        <taxon>Cymbomonas</taxon>
    </lineage>
</organism>
<dbReference type="AlphaFoldDB" id="A0AAE0ETE9"/>
<protein>
    <submittedName>
        <fullName evidence="1">Uncharacterized protein</fullName>
    </submittedName>
</protein>
<name>A0AAE0ETE9_9CHLO</name>
<gene>
    <name evidence="1" type="ORF">CYMTET_50711</name>
</gene>
<proteinExistence type="predicted"/>
<accession>A0AAE0ETE9</accession>
<keyword evidence="2" id="KW-1185">Reference proteome</keyword>
<sequence>MKAEGMQVGDVQGGEGEAREVDMRQLELWTYSPTSNPHKLNMQVSDVAPQTELAEMTQVSLEGPETVSTLYVSTAAWLSPMTRKHVALAFPAKYSCAASPSPATPICPMWNVGGGGEGGVGRGGGIRGVGGGAVEGAHGGGFGGVDGVGVGVEERGKACTVPLTRHVSAAVACRYSMMMALPAVPLLALSEMVGGGGLGGVVPPVSLLRTAETTTSAYGTPAAAAMWAMKEVATVEFENKEELRAENVIVDLTASTEIWPGGGGGDKEVGEAVGDMVGESVVGEIDVGNWVVGWVEGEAVVGEADVGESVSGDLVGSTLGELVGEVVGEAEGEVVGGGGEAVGKVGGGWVGEAVGEVVGGAVGEVVGGVVGEVVGVEVGACVVQSHILLQRPSAAAVEASFVLYRIPPFSRMKQPYGRFVFQIGVASALPSPTPKEFAAAAQLG</sequence>
<evidence type="ECO:0000313" key="2">
    <source>
        <dbReference type="Proteomes" id="UP001190700"/>
    </source>
</evidence>
<comment type="caution">
    <text evidence="1">The sequence shown here is derived from an EMBL/GenBank/DDBJ whole genome shotgun (WGS) entry which is preliminary data.</text>
</comment>
<evidence type="ECO:0000313" key="1">
    <source>
        <dbReference type="EMBL" id="KAK3239362.1"/>
    </source>
</evidence>
<reference evidence="1 2" key="1">
    <citation type="journal article" date="2015" name="Genome Biol. Evol.">
        <title>Comparative Genomics of a Bacterivorous Green Alga Reveals Evolutionary Causalities and Consequences of Phago-Mixotrophic Mode of Nutrition.</title>
        <authorList>
            <person name="Burns J.A."/>
            <person name="Paasch A."/>
            <person name="Narechania A."/>
            <person name="Kim E."/>
        </authorList>
    </citation>
    <scope>NUCLEOTIDE SEQUENCE [LARGE SCALE GENOMIC DNA]</scope>
    <source>
        <strain evidence="1 2">PLY_AMNH</strain>
    </source>
</reference>
<dbReference type="EMBL" id="LGRX02033942">
    <property type="protein sequence ID" value="KAK3239362.1"/>
    <property type="molecule type" value="Genomic_DNA"/>
</dbReference>